<comment type="caution">
    <text evidence="1">The sequence shown here is derived from an EMBL/GenBank/DDBJ whole genome shotgun (WGS) entry which is preliminary data.</text>
</comment>
<organism evidence="1 2">
    <name type="scientific">Metarhizium album (strain ARSEF 1941)</name>
    <dbReference type="NCBI Taxonomy" id="1081103"/>
    <lineage>
        <taxon>Eukaryota</taxon>
        <taxon>Fungi</taxon>
        <taxon>Dikarya</taxon>
        <taxon>Ascomycota</taxon>
        <taxon>Pezizomycotina</taxon>
        <taxon>Sordariomycetes</taxon>
        <taxon>Hypocreomycetidae</taxon>
        <taxon>Hypocreales</taxon>
        <taxon>Clavicipitaceae</taxon>
        <taxon>Metarhizium</taxon>
    </lineage>
</organism>
<evidence type="ECO:0000313" key="1">
    <source>
        <dbReference type="EMBL" id="KHO00995.1"/>
    </source>
</evidence>
<dbReference type="EMBL" id="AZHE01000002">
    <property type="protein sequence ID" value="KHO00995.1"/>
    <property type="molecule type" value="Genomic_DNA"/>
</dbReference>
<dbReference type="RefSeq" id="XP_040682060.1">
    <property type="nucleotide sequence ID" value="XM_040820572.1"/>
</dbReference>
<protein>
    <submittedName>
        <fullName evidence="1">Uncharacterized protein</fullName>
    </submittedName>
</protein>
<gene>
    <name evidence="1" type="ORF">MAM_01773</name>
</gene>
<dbReference type="OrthoDB" id="4927914at2759"/>
<name>A0A0B2X687_METAS</name>
<proteinExistence type="predicted"/>
<evidence type="ECO:0000313" key="2">
    <source>
        <dbReference type="Proteomes" id="UP000030816"/>
    </source>
</evidence>
<dbReference type="GeneID" id="63736228"/>
<sequence>MTRCTLGHRFIEQSNNSLVFKYKFKASGDPLGSSVLFRTHIKGNAAAAKSHTPTSFHAILRDSIREGVFSAAVMQFQISLILSVGLWLVSADTTHVEASSAGLLRLRADAEPAQPAIDCEKLKNLSCTGLNRAKCTLRAWEQGCHQATICKDSKNKKKCCDSRDRIPFDAGYFYTGYMRACAPEYELKMGDRPQHKWFTCHELDTMNYAAMEKRMTALHNWEQAGCKQARLPD</sequence>
<dbReference type="AlphaFoldDB" id="A0A0B2X687"/>
<keyword evidence="2" id="KW-1185">Reference proteome</keyword>
<accession>A0A0B2X687</accession>
<dbReference type="Proteomes" id="UP000030816">
    <property type="component" value="Unassembled WGS sequence"/>
</dbReference>
<reference evidence="1 2" key="1">
    <citation type="journal article" date="2014" name="Proc. Natl. Acad. Sci. U.S.A.">
        <title>Trajectory and genomic determinants of fungal-pathogen speciation and host adaptation.</title>
        <authorList>
            <person name="Hu X."/>
            <person name="Xiao G."/>
            <person name="Zheng P."/>
            <person name="Shang Y."/>
            <person name="Su Y."/>
            <person name="Zhang X."/>
            <person name="Liu X."/>
            <person name="Zhan S."/>
            <person name="St Leger R.J."/>
            <person name="Wang C."/>
        </authorList>
    </citation>
    <scope>NUCLEOTIDE SEQUENCE [LARGE SCALE GENOMIC DNA]</scope>
    <source>
        <strain evidence="1 2">ARSEF 1941</strain>
    </source>
</reference>
<dbReference type="HOGENOM" id="CLU_1190146_0_0_1"/>